<evidence type="ECO:0000256" key="1">
    <source>
        <dbReference type="SAM" id="MobiDB-lite"/>
    </source>
</evidence>
<dbReference type="Proteomes" id="UP000765509">
    <property type="component" value="Unassembled WGS sequence"/>
</dbReference>
<name>A0A9Q3JQB3_9BASI</name>
<feature type="compositionally biased region" description="Basic residues" evidence="1">
    <location>
        <begin position="25"/>
        <end position="38"/>
    </location>
</feature>
<dbReference type="OrthoDB" id="2502106at2759"/>
<evidence type="ECO:0000313" key="2">
    <source>
        <dbReference type="EMBL" id="MBW0566458.1"/>
    </source>
</evidence>
<protein>
    <submittedName>
        <fullName evidence="2">Uncharacterized protein</fullName>
    </submittedName>
</protein>
<feature type="region of interest" description="Disordered" evidence="1">
    <location>
        <begin position="15"/>
        <end position="40"/>
    </location>
</feature>
<organism evidence="2 3">
    <name type="scientific">Austropuccinia psidii MF-1</name>
    <dbReference type="NCBI Taxonomy" id="1389203"/>
    <lineage>
        <taxon>Eukaryota</taxon>
        <taxon>Fungi</taxon>
        <taxon>Dikarya</taxon>
        <taxon>Basidiomycota</taxon>
        <taxon>Pucciniomycotina</taxon>
        <taxon>Pucciniomycetes</taxon>
        <taxon>Pucciniales</taxon>
        <taxon>Sphaerophragmiaceae</taxon>
        <taxon>Austropuccinia</taxon>
    </lineage>
</organism>
<proteinExistence type="predicted"/>
<keyword evidence="3" id="KW-1185">Reference proteome</keyword>
<evidence type="ECO:0000313" key="3">
    <source>
        <dbReference type="Proteomes" id="UP000765509"/>
    </source>
</evidence>
<dbReference type="EMBL" id="AVOT02079142">
    <property type="protein sequence ID" value="MBW0566458.1"/>
    <property type="molecule type" value="Genomic_DNA"/>
</dbReference>
<accession>A0A9Q3JQB3</accession>
<dbReference type="AlphaFoldDB" id="A0A9Q3JQB3"/>
<reference evidence="2" key="1">
    <citation type="submission" date="2021-03" db="EMBL/GenBank/DDBJ databases">
        <title>Draft genome sequence of rust myrtle Austropuccinia psidii MF-1, a brazilian biotype.</title>
        <authorList>
            <person name="Quecine M.C."/>
            <person name="Pachon D.M.R."/>
            <person name="Bonatelli M.L."/>
            <person name="Correr F.H."/>
            <person name="Franceschini L.M."/>
            <person name="Leite T.F."/>
            <person name="Margarido G.R.A."/>
            <person name="Almeida C.A."/>
            <person name="Ferrarezi J.A."/>
            <person name="Labate C.A."/>
        </authorList>
    </citation>
    <scope>NUCLEOTIDE SEQUENCE</scope>
    <source>
        <strain evidence="2">MF-1</strain>
    </source>
</reference>
<sequence>MRWFRGKQEDLKKDKLVPEALSKKASQKQKSRWRKKLSSNRSETLLSLNVNQDEASIFDEPQCCSDTEDENGSLIKLKSPWRIPNVLESRRVQSGIFEKEAKVPIGLPENLYSNDYISKLTNDEKLMLQSKPCIDIHHLLQLSET</sequence>
<comment type="caution">
    <text evidence="2">The sequence shown here is derived from an EMBL/GenBank/DDBJ whole genome shotgun (WGS) entry which is preliminary data.</text>
</comment>
<gene>
    <name evidence="2" type="ORF">O181_106173</name>
</gene>